<evidence type="ECO:0000313" key="2">
    <source>
        <dbReference type="Proteomes" id="UP000271098"/>
    </source>
</evidence>
<protein>
    <submittedName>
        <fullName evidence="1 3">Uncharacterized protein</fullName>
    </submittedName>
</protein>
<dbReference type="EMBL" id="UYRT01077974">
    <property type="protein sequence ID" value="VDN17443.1"/>
    <property type="molecule type" value="Genomic_DNA"/>
</dbReference>
<keyword evidence="2" id="KW-1185">Reference proteome</keyword>
<gene>
    <name evidence="1" type="ORF">GPUH_LOCUS10438</name>
</gene>
<sequence length="117" mass="13510">MWIEHHLQSEIWFECVAGRKCSLPELAVFNRVGVERPVETSHSGAFSKLAPTPGIPAWEVKARKLLNEHVVDEQILLERQQIELVVYWLHRKKRMERDGGQGGEFVMNFCGLNLKND</sequence>
<reference evidence="3" key="1">
    <citation type="submission" date="2016-06" db="UniProtKB">
        <authorList>
            <consortium name="WormBaseParasite"/>
        </authorList>
    </citation>
    <scope>IDENTIFICATION</scope>
</reference>
<accession>A0A183DNZ7</accession>
<evidence type="ECO:0000313" key="3">
    <source>
        <dbReference type="WBParaSite" id="GPUH_0001045101-mRNA-1"/>
    </source>
</evidence>
<dbReference type="Proteomes" id="UP000271098">
    <property type="component" value="Unassembled WGS sequence"/>
</dbReference>
<proteinExistence type="predicted"/>
<dbReference type="AlphaFoldDB" id="A0A183DNZ7"/>
<name>A0A183DNZ7_9BILA</name>
<organism evidence="3">
    <name type="scientific">Gongylonema pulchrum</name>
    <dbReference type="NCBI Taxonomy" id="637853"/>
    <lineage>
        <taxon>Eukaryota</taxon>
        <taxon>Metazoa</taxon>
        <taxon>Ecdysozoa</taxon>
        <taxon>Nematoda</taxon>
        <taxon>Chromadorea</taxon>
        <taxon>Rhabditida</taxon>
        <taxon>Spirurina</taxon>
        <taxon>Spiruromorpha</taxon>
        <taxon>Spiruroidea</taxon>
        <taxon>Gongylonematidae</taxon>
        <taxon>Gongylonema</taxon>
    </lineage>
</organism>
<evidence type="ECO:0000313" key="1">
    <source>
        <dbReference type="EMBL" id="VDN17443.1"/>
    </source>
</evidence>
<reference evidence="1 2" key="2">
    <citation type="submission" date="2018-11" db="EMBL/GenBank/DDBJ databases">
        <authorList>
            <consortium name="Pathogen Informatics"/>
        </authorList>
    </citation>
    <scope>NUCLEOTIDE SEQUENCE [LARGE SCALE GENOMIC DNA]</scope>
</reference>
<dbReference type="WBParaSite" id="GPUH_0001045101-mRNA-1">
    <property type="protein sequence ID" value="GPUH_0001045101-mRNA-1"/>
    <property type="gene ID" value="GPUH_0001045101"/>
</dbReference>